<dbReference type="RefSeq" id="WP_008725221.1">
    <property type="nucleotide sequence ID" value="NZ_JH994111.1"/>
</dbReference>
<feature type="transmembrane region" description="Helical" evidence="2">
    <location>
        <begin position="322"/>
        <end position="344"/>
    </location>
</feature>
<comment type="caution">
    <text evidence="3">The sequence shown here is derived from an EMBL/GenBank/DDBJ whole genome shotgun (WGS) entry which is preliminary data.</text>
</comment>
<keyword evidence="1" id="KW-0175">Coiled coil</keyword>
<dbReference type="Gene3D" id="3.40.50.150">
    <property type="entry name" value="Vaccinia Virus protein VP39"/>
    <property type="match status" value="1"/>
</dbReference>
<keyword evidence="2" id="KW-0472">Membrane</keyword>
<dbReference type="EMBL" id="ALNZ01000032">
    <property type="protein sequence ID" value="EKV56317.1"/>
    <property type="molecule type" value="Genomic_DNA"/>
</dbReference>
<dbReference type="InterPro" id="IPR029063">
    <property type="entry name" value="SAM-dependent_MTases_sf"/>
</dbReference>
<organism evidence="3 4">
    <name type="scientific">Brachyspira hampsonii 30446</name>
    <dbReference type="NCBI Taxonomy" id="1289135"/>
    <lineage>
        <taxon>Bacteria</taxon>
        <taxon>Pseudomonadati</taxon>
        <taxon>Spirochaetota</taxon>
        <taxon>Spirochaetia</taxon>
        <taxon>Brachyspirales</taxon>
        <taxon>Brachyspiraceae</taxon>
        <taxon>Brachyspira</taxon>
    </lineage>
</organism>
<protein>
    <recommendedName>
        <fullName evidence="5">Class I SAM-dependent methyltransferase</fullName>
    </recommendedName>
</protein>
<evidence type="ECO:0000313" key="4">
    <source>
        <dbReference type="Proteomes" id="UP000011663"/>
    </source>
</evidence>
<accession>A0A2U4F1Z4</accession>
<keyword evidence="2" id="KW-0812">Transmembrane</keyword>
<evidence type="ECO:0000313" key="3">
    <source>
        <dbReference type="EMBL" id="EKV56317.1"/>
    </source>
</evidence>
<sequence length="366" mass="43260">MYQTQKFEYFESEIVEKINKELSYETTGKLPANLMTNAERKFVNGIIRTIKPKKILEIGVAAGGGSALILNSIKDFDNSKLYSIDYSKYYFADSTKECGHFVYEHFNNLTNKWKLYTGGVAAKFIEKIGGNIDLCILDTMHLLPGEILDFLMVLPFLKKNATVIIHDVILSHFDPFYYPMSSCNMLFSSLKGEKYTIEYDNARNLFSGITNIGAVRLDDDILDRVTDYFYLLTNPWSYMPTEEDFFYIKKIFSKYYNYNVNELFNSIISFFKMKDKENKINKLNKDIEKNYTQLNNKIEEINNKIKENKNWIRLFGIYNNKYYIYVYILGIRITLKITKIAWWIPVKKWRDNFRNKFITDQTRNNM</sequence>
<feature type="coiled-coil region" evidence="1">
    <location>
        <begin position="273"/>
        <end position="304"/>
    </location>
</feature>
<evidence type="ECO:0000256" key="2">
    <source>
        <dbReference type="SAM" id="Phobius"/>
    </source>
</evidence>
<dbReference type="GeneID" id="66489199"/>
<evidence type="ECO:0000256" key="1">
    <source>
        <dbReference type="SAM" id="Coils"/>
    </source>
</evidence>
<dbReference type="AlphaFoldDB" id="A0A2U4F1Z4"/>
<name>A0A2U4F1Z4_9SPIR</name>
<dbReference type="SUPFAM" id="SSF53335">
    <property type="entry name" value="S-adenosyl-L-methionine-dependent methyltransferases"/>
    <property type="match status" value="1"/>
</dbReference>
<dbReference type="Proteomes" id="UP000011663">
    <property type="component" value="Unassembled WGS sequence"/>
</dbReference>
<evidence type="ECO:0008006" key="5">
    <source>
        <dbReference type="Google" id="ProtNLM"/>
    </source>
</evidence>
<dbReference type="Pfam" id="PF13578">
    <property type="entry name" value="Methyltransf_24"/>
    <property type="match status" value="1"/>
</dbReference>
<proteinExistence type="predicted"/>
<gene>
    <name evidence="3" type="ORF">A966_10737</name>
</gene>
<keyword evidence="2" id="KW-1133">Transmembrane helix</keyword>
<reference evidence="3 4" key="1">
    <citation type="submission" date="2012-07" db="EMBL/GenBank/DDBJ databases">
        <title>Genome sequence of Brachyspira sp. 30446, isolated from a pig with mucohaemorrhagic colitis.</title>
        <authorList>
            <person name="Rubin J.E."/>
            <person name="Fernando C."/>
            <person name="Harding J.C.S."/>
            <person name="Hill J.E."/>
        </authorList>
    </citation>
    <scope>NUCLEOTIDE SEQUENCE [LARGE SCALE GENOMIC DNA]</scope>
    <source>
        <strain evidence="3 4">30446</strain>
    </source>
</reference>